<name>A0A1J1HNG0_9DIPT</name>
<keyword evidence="2" id="KW-1185">Reference proteome</keyword>
<protein>
    <submittedName>
        <fullName evidence="1">CLUMA_CG002835, isoform A</fullName>
    </submittedName>
</protein>
<organism evidence="1 2">
    <name type="scientific">Clunio marinus</name>
    <dbReference type="NCBI Taxonomy" id="568069"/>
    <lineage>
        <taxon>Eukaryota</taxon>
        <taxon>Metazoa</taxon>
        <taxon>Ecdysozoa</taxon>
        <taxon>Arthropoda</taxon>
        <taxon>Hexapoda</taxon>
        <taxon>Insecta</taxon>
        <taxon>Pterygota</taxon>
        <taxon>Neoptera</taxon>
        <taxon>Endopterygota</taxon>
        <taxon>Diptera</taxon>
        <taxon>Nematocera</taxon>
        <taxon>Chironomoidea</taxon>
        <taxon>Chironomidae</taxon>
        <taxon>Clunio</taxon>
    </lineage>
</organism>
<proteinExistence type="predicted"/>
<dbReference type="Proteomes" id="UP000183832">
    <property type="component" value="Unassembled WGS sequence"/>
</dbReference>
<dbReference type="EMBL" id="CVRI01000010">
    <property type="protein sequence ID" value="CRK88924.1"/>
    <property type="molecule type" value="Genomic_DNA"/>
</dbReference>
<evidence type="ECO:0000313" key="2">
    <source>
        <dbReference type="Proteomes" id="UP000183832"/>
    </source>
</evidence>
<sequence length="87" mass="9840">MLPNLVEGTIEKEPLNCEGFLMLNFFLSATFIHCRHHSQPIALKTGLTTLVCPKISMKREAEYHFVAYWSESSDIKAADGLEMNAPR</sequence>
<evidence type="ECO:0000313" key="1">
    <source>
        <dbReference type="EMBL" id="CRK88924.1"/>
    </source>
</evidence>
<gene>
    <name evidence="1" type="ORF">CLUMA_CG002835</name>
</gene>
<reference evidence="1 2" key="1">
    <citation type="submission" date="2015-04" db="EMBL/GenBank/DDBJ databases">
        <authorList>
            <person name="Syromyatnikov M.Y."/>
            <person name="Popov V.N."/>
        </authorList>
    </citation>
    <scope>NUCLEOTIDE SEQUENCE [LARGE SCALE GENOMIC DNA]</scope>
</reference>
<accession>A0A1J1HNG0</accession>
<dbReference type="AlphaFoldDB" id="A0A1J1HNG0"/>